<feature type="region of interest" description="Disordered" evidence="3">
    <location>
        <begin position="41"/>
        <end position="75"/>
    </location>
</feature>
<dbReference type="RefSeq" id="XP_021841595.2">
    <property type="nucleotide sequence ID" value="XM_021985903.2"/>
</dbReference>
<dbReference type="Proteomes" id="UP000813463">
    <property type="component" value="Chromosome 4"/>
</dbReference>
<feature type="compositionally biased region" description="Low complexity" evidence="3">
    <location>
        <begin position="536"/>
        <end position="545"/>
    </location>
</feature>
<accession>A0A9R0I3E6</accession>
<dbReference type="RefSeq" id="XP_056699095.1">
    <property type="nucleotide sequence ID" value="XM_056843117.1"/>
</dbReference>
<name>A0A9R0I3E6_SPIOL</name>
<feature type="region of interest" description="Disordered" evidence="3">
    <location>
        <begin position="450"/>
        <end position="471"/>
    </location>
</feature>
<dbReference type="GeneID" id="110781853"/>
<feature type="compositionally biased region" description="Polar residues" evidence="3">
    <location>
        <begin position="524"/>
        <end position="535"/>
    </location>
</feature>
<feature type="compositionally biased region" description="Basic and acidic residues" evidence="3">
    <location>
        <begin position="53"/>
        <end position="75"/>
    </location>
</feature>
<keyword evidence="4" id="KW-1185">Reference proteome</keyword>
<dbReference type="PANTHER" id="PTHR31342:SF4">
    <property type="entry name" value="ACTIN BINDING PROTEIN FAMILY"/>
    <property type="match status" value="1"/>
</dbReference>
<evidence type="ECO:0000313" key="5">
    <source>
        <dbReference type="RefSeq" id="XP_021841594.2"/>
    </source>
</evidence>
<evidence type="ECO:0000313" key="6">
    <source>
        <dbReference type="RefSeq" id="XP_021841595.2"/>
    </source>
</evidence>
<evidence type="ECO:0000313" key="7">
    <source>
        <dbReference type="RefSeq" id="XP_056699095.1"/>
    </source>
</evidence>
<keyword evidence="1 2" id="KW-0175">Coiled coil</keyword>
<reference evidence="5 6" key="2">
    <citation type="submission" date="2025-05" db="UniProtKB">
        <authorList>
            <consortium name="RefSeq"/>
        </authorList>
    </citation>
    <scope>IDENTIFICATION</scope>
    <source>
        <tissue evidence="5 6">Leaf</tissue>
    </source>
</reference>
<organism evidence="4 6">
    <name type="scientific">Spinacia oleracea</name>
    <name type="common">Spinach</name>
    <dbReference type="NCBI Taxonomy" id="3562"/>
    <lineage>
        <taxon>Eukaryota</taxon>
        <taxon>Viridiplantae</taxon>
        <taxon>Streptophyta</taxon>
        <taxon>Embryophyta</taxon>
        <taxon>Tracheophyta</taxon>
        <taxon>Spermatophyta</taxon>
        <taxon>Magnoliopsida</taxon>
        <taxon>eudicotyledons</taxon>
        <taxon>Gunneridae</taxon>
        <taxon>Pentapetalae</taxon>
        <taxon>Caryophyllales</taxon>
        <taxon>Chenopodiaceae</taxon>
        <taxon>Chenopodioideae</taxon>
        <taxon>Anserineae</taxon>
        <taxon>Spinacia</taxon>
    </lineage>
</organism>
<dbReference type="RefSeq" id="XP_021841594.2">
    <property type="nucleotide sequence ID" value="XM_021985902.2"/>
</dbReference>
<feature type="coiled-coil region" evidence="2">
    <location>
        <begin position="149"/>
        <end position="176"/>
    </location>
</feature>
<dbReference type="AlphaFoldDB" id="A0A9R0I3E6"/>
<reference evidence="4" key="1">
    <citation type="journal article" date="2021" name="Nat. Commun.">
        <title>Genomic analyses provide insights into spinach domestication and the genetic basis of agronomic traits.</title>
        <authorList>
            <person name="Cai X."/>
            <person name="Sun X."/>
            <person name="Xu C."/>
            <person name="Sun H."/>
            <person name="Wang X."/>
            <person name="Ge C."/>
            <person name="Zhang Z."/>
            <person name="Wang Q."/>
            <person name="Fei Z."/>
            <person name="Jiao C."/>
            <person name="Wang Q."/>
        </authorList>
    </citation>
    <scope>NUCLEOTIDE SEQUENCE [LARGE SCALE GENOMIC DNA]</scope>
    <source>
        <strain evidence="4">cv. Varoflay</strain>
    </source>
</reference>
<evidence type="ECO:0000256" key="1">
    <source>
        <dbReference type="ARBA" id="ARBA00023054"/>
    </source>
</evidence>
<feature type="compositionally biased region" description="Low complexity" evidence="3">
    <location>
        <begin position="562"/>
        <end position="572"/>
    </location>
</feature>
<dbReference type="KEGG" id="soe:110781853"/>
<proteinExistence type="predicted"/>
<dbReference type="PANTHER" id="PTHR31342">
    <property type="entry name" value="PROTEIN CHUP1, CHLOROPLASTIC"/>
    <property type="match status" value="1"/>
</dbReference>
<dbReference type="InterPro" id="IPR040265">
    <property type="entry name" value="CHUP1/IPGA1-like"/>
</dbReference>
<feature type="region of interest" description="Disordered" evidence="3">
    <location>
        <begin position="272"/>
        <end position="292"/>
    </location>
</feature>
<sequence length="632" mass="72755">MMMMMINGRRDIKPILVKFGVALALSFAGFLYSRVRIKRIKPSDPSPSPTVSDSDKKVDYDGRLRVKDDPQPEMDSVHAYDKPCIRVRIDNSSMHASPNSRYSGDRDGFLLPEFEQVVKEFNAVNSPKTDGESFTVNKDLPKSLRRVDRDDYEQEIVNLKKRINFLVERERKLEVQLLEYYGLKEQETVMMELQNRLRINNIEAKLFLMKIENLQSENKRLKTQVADYSKVVSELEAAKAKIKLLKRKIRSEAEQNRGQILDLTQRVVNFQEQEHEQEHEASTSISDDHSELQRVTELEAEAEELRKCNENLQQDNADLAQRLESTQILANSLFEDSQKEELHKAMVQLREEKEKFTKEVERLQEDRCGDVEELVYLRWINACLRYELRNYHPPPGKTVARDLSKCLSPTSEQKAKQLILEYANTEDGADKGPPSLMDFDFDHWPSSQPSYLTDSTDYDESSGPSSVHKSHPKKIKFFANLRKLVRGISGHHHHHNQDSRASSMYKSFSVDDLGRRYYEAGHSGSKSHPQSPRFASSSQNSNNSSMEYQPLTSLAEEDENSSRMTDLRSSSSQGGVSYVIGRERTGSSSPLDYTPEEESENRRKSDLAKYAEVFRDSRWIQKHKKSASYSTG</sequence>
<feature type="coiled-coil region" evidence="2">
    <location>
        <begin position="295"/>
        <end position="366"/>
    </location>
</feature>
<evidence type="ECO:0000256" key="2">
    <source>
        <dbReference type="SAM" id="Coils"/>
    </source>
</evidence>
<dbReference type="GO" id="GO:0055028">
    <property type="term" value="C:cortical microtubule"/>
    <property type="evidence" value="ECO:0000318"/>
    <property type="project" value="GO_Central"/>
</dbReference>
<evidence type="ECO:0000256" key="3">
    <source>
        <dbReference type="SAM" id="MobiDB-lite"/>
    </source>
</evidence>
<dbReference type="GO" id="GO:0072699">
    <property type="term" value="P:protein localization to cortical microtubule cytoskeleton"/>
    <property type="evidence" value="ECO:0000318"/>
    <property type="project" value="GO_Central"/>
</dbReference>
<feature type="coiled-coil region" evidence="2">
    <location>
        <begin position="204"/>
        <end position="255"/>
    </location>
</feature>
<evidence type="ECO:0000313" key="4">
    <source>
        <dbReference type="Proteomes" id="UP000813463"/>
    </source>
</evidence>
<gene>
    <name evidence="5 6 7" type="primary">LOC110781853</name>
</gene>
<feature type="region of interest" description="Disordered" evidence="3">
    <location>
        <begin position="519"/>
        <end position="605"/>
    </location>
</feature>
<protein>
    <submittedName>
        <fullName evidence="5 6">Protein CHUP1, chloroplastic</fullName>
    </submittedName>
</protein>